<dbReference type="InterPro" id="IPR050130">
    <property type="entry name" value="ClpA_ClpB"/>
</dbReference>
<organism evidence="4">
    <name type="scientific">human gut metagenome</name>
    <dbReference type="NCBI Taxonomy" id="408170"/>
    <lineage>
        <taxon>unclassified sequences</taxon>
        <taxon>metagenomes</taxon>
        <taxon>organismal metagenomes</taxon>
    </lineage>
</organism>
<proteinExistence type="predicted"/>
<dbReference type="AlphaFoldDB" id="K1SF01"/>
<dbReference type="InterPro" id="IPR003959">
    <property type="entry name" value="ATPase_AAA_core"/>
</dbReference>
<name>K1SF01_9ZZZZ</name>
<dbReference type="GO" id="GO:0005737">
    <property type="term" value="C:cytoplasm"/>
    <property type="evidence" value="ECO:0007669"/>
    <property type="project" value="TreeGrafter"/>
</dbReference>
<reference evidence="4" key="1">
    <citation type="journal article" date="2013" name="Environ. Microbiol.">
        <title>Microbiota from the distal guts of lean and obese adolescents exhibit partial functional redundancy besides clear differences in community structure.</title>
        <authorList>
            <person name="Ferrer M."/>
            <person name="Ruiz A."/>
            <person name="Lanza F."/>
            <person name="Haange S.B."/>
            <person name="Oberbach A."/>
            <person name="Till H."/>
            <person name="Bargiela R."/>
            <person name="Campoy C."/>
            <person name="Segura M.T."/>
            <person name="Richter M."/>
            <person name="von Bergen M."/>
            <person name="Seifert J."/>
            <person name="Suarez A."/>
        </authorList>
    </citation>
    <scope>NUCLEOTIDE SEQUENCE</scope>
</reference>
<evidence type="ECO:0000256" key="1">
    <source>
        <dbReference type="ARBA" id="ARBA00022741"/>
    </source>
</evidence>
<dbReference type="InterPro" id="IPR027417">
    <property type="entry name" value="P-loop_NTPase"/>
</dbReference>
<dbReference type="PANTHER" id="PTHR11638:SF18">
    <property type="entry name" value="HEAT SHOCK PROTEIN 104"/>
    <property type="match status" value="1"/>
</dbReference>
<dbReference type="PRINTS" id="PR00300">
    <property type="entry name" value="CLPPROTEASEA"/>
</dbReference>
<dbReference type="GO" id="GO:0034605">
    <property type="term" value="P:cellular response to heat"/>
    <property type="evidence" value="ECO:0007669"/>
    <property type="project" value="TreeGrafter"/>
</dbReference>
<dbReference type="SUPFAM" id="SSF52540">
    <property type="entry name" value="P-loop containing nucleoside triphosphate hydrolases"/>
    <property type="match status" value="1"/>
</dbReference>
<dbReference type="Gene3D" id="3.40.50.300">
    <property type="entry name" value="P-loop containing nucleotide triphosphate hydrolases"/>
    <property type="match status" value="1"/>
</dbReference>
<dbReference type="EMBL" id="AJWY01011003">
    <property type="protein sequence ID" value="EKC53954.1"/>
    <property type="molecule type" value="Genomic_DNA"/>
</dbReference>
<dbReference type="PANTHER" id="PTHR11638">
    <property type="entry name" value="ATP-DEPENDENT CLP PROTEASE"/>
    <property type="match status" value="1"/>
</dbReference>
<evidence type="ECO:0000259" key="3">
    <source>
        <dbReference type="Pfam" id="PF07724"/>
    </source>
</evidence>
<sequence>MTGIPLARMSQGEQQRLKDLYGYFSSVVVGQDEAVRKVTRAIQRSRVGLKDPNRPIGVFMFVGPTGVGKTHMAKELAMHLFDSEEALVRVDMSEYSEKHNVSRLIGSPPGYVGYGEGGQLTE</sequence>
<dbReference type="GO" id="GO:0016887">
    <property type="term" value="F:ATP hydrolysis activity"/>
    <property type="evidence" value="ECO:0007669"/>
    <property type="project" value="InterPro"/>
</dbReference>
<gene>
    <name evidence="4" type="ORF">LEA_16105</name>
</gene>
<feature type="non-terminal residue" evidence="4">
    <location>
        <position position="122"/>
    </location>
</feature>
<comment type="caution">
    <text evidence="4">The sequence shown here is derived from an EMBL/GenBank/DDBJ whole genome shotgun (WGS) entry which is preliminary data.</text>
</comment>
<feature type="domain" description="ATPase AAA-type core" evidence="3">
    <location>
        <begin position="54"/>
        <end position="122"/>
    </location>
</feature>
<dbReference type="Pfam" id="PF07724">
    <property type="entry name" value="AAA_2"/>
    <property type="match status" value="1"/>
</dbReference>
<dbReference type="InterPro" id="IPR001270">
    <property type="entry name" value="ClpA/B"/>
</dbReference>
<evidence type="ECO:0000256" key="2">
    <source>
        <dbReference type="ARBA" id="ARBA00022840"/>
    </source>
</evidence>
<dbReference type="CDD" id="cd19499">
    <property type="entry name" value="RecA-like_ClpB_Hsp104-like"/>
    <property type="match status" value="1"/>
</dbReference>
<keyword evidence="2" id="KW-0067">ATP-binding</keyword>
<keyword evidence="1" id="KW-0547">Nucleotide-binding</keyword>
<evidence type="ECO:0000313" key="4">
    <source>
        <dbReference type="EMBL" id="EKC53954.1"/>
    </source>
</evidence>
<accession>K1SF01</accession>
<protein>
    <submittedName>
        <fullName evidence="4">Protein containing ATPase associated with various cellular activities, AAA-2 domain protein</fullName>
    </submittedName>
</protein>
<dbReference type="GO" id="GO:0005524">
    <property type="term" value="F:ATP binding"/>
    <property type="evidence" value="ECO:0007669"/>
    <property type="project" value="UniProtKB-KW"/>
</dbReference>